<dbReference type="STRING" id="1423780.FD05_GL001942"/>
<protein>
    <submittedName>
        <fullName evidence="4">Polysaccharide deacetylase</fullName>
    </submittedName>
</protein>
<dbReference type="EMBL" id="BASH01000005">
    <property type="protein sequence ID" value="GAD17152.1"/>
    <property type="molecule type" value="Genomic_DNA"/>
</dbReference>
<dbReference type="GeneID" id="301046974"/>
<evidence type="ECO:0000256" key="1">
    <source>
        <dbReference type="ARBA" id="ARBA00004613"/>
    </source>
</evidence>
<evidence type="ECO:0000256" key="2">
    <source>
        <dbReference type="ARBA" id="ARBA00022729"/>
    </source>
</evidence>
<dbReference type="InterPro" id="IPR051398">
    <property type="entry name" value="Polysacch_Deacetylase"/>
</dbReference>
<dbReference type="GO" id="GO:0005576">
    <property type="term" value="C:extracellular region"/>
    <property type="evidence" value="ECO:0007669"/>
    <property type="project" value="UniProtKB-SubCell"/>
</dbReference>
<dbReference type="PATRIC" id="fig|1423780.4.peg.1971"/>
<organism evidence="4 5">
    <name type="scientific">Lentilactobacillus otakiensis DSM 19908 = JCM 15040</name>
    <dbReference type="NCBI Taxonomy" id="1423780"/>
    <lineage>
        <taxon>Bacteria</taxon>
        <taxon>Bacillati</taxon>
        <taxon>Bacillota</taxon>
        <taxon>Bacilli</taxon>
        <taxon>Lactobacillales</taxon>
        <taxon>Lactobacillaceae</taxon>
        <taxon>Lentilactobacillus</taxon>
    </lineage>
</organism>
<dbReference type="InterPro" id="IPR002509">
    <property type="entry name" value="NODB_dom"/>
</dbReference>
<dbReference type="RefSeq" id="WP_020281592.1">
    <property type="nucleotide sequence ID" value="NZ_AZED01000003.1"/>
</dbReference>
<keyword evidence="2" id="KW-0732">Signal</keyword>
<name>S4NIS1_9LACO</name>
<dbReference type="PANTHER" id="PTHR34216">
    <property type="match status" value="1"/>
</dbReference>
<dbReference type="Proteomes" id="UP000016361">
    <property type="component" value="Unassembled WGS sequence"/>
</dbReference>
<feature type="domain" description="NodB homology" evidence="3">
    <location>
        <begin position="122"/>
        <end position="297"/>
    </location>
</feature>
<dbReference type="Pfam" id="PF01522">
    <property type="entry name" value="Polysacc_deac_1"/>
    <property type="match status" value="1"/>
</dbReference>
<dbReference type="SUPFAM" id="SSF88713">
    <property type="entry name" value="Glycoside hydrolase/deacetylase"/>
    <property type="match status" value="1"/>
</dbReference>
<evidence type="ECO:0000259" key="3">
    <source>
        <dbReference type="PROSITE" id="PS51677"/>
    </source>
</evidence>
<dbReference type="Gene3D" id="3.20.20.370">
    <property type="entry name" value="Glycoside hydrolase/deacetylase"/>
    <property type="match status" value="1"/>
</dbReference>
<dbReference type="eggNOG" id="COG0726">
    <property type="taxonomic scope" value="Bacteria"/>
</dbReference>
<evidence type="ECO:0000313" key="4">
    <source>
        <dbReference type="EMBL" id="GAD17152.1"/>
    </source>
</evidence>
<sequence length="297" mass="34543">MSKTSRKWILSGLIVVFLILLGFSVHHNIAYELGNKPDFQITKHDERVKNGVMVFCYHRVLSTDGLVKFDENVSPNTQFHDFNVNLPSFKRQMNYLQQHHVKVISLPTMMKMVEKRTPFHGKYVVITFDDIDRTMIDNAMPVLLKHHYPFTDSIITGNTGWYKQGTKLATWPAIMKMKKRAGRLVTFGVHTNNMHYLVHDGTPVFNLPKNFTRFKRDYAVSQDVLKQKVGYKSPIFTYPYGSGTPQIQKFLDQQHRLQVILTLNDGIVTDHSDLKQTPRVIINSNSWDSVKRWINYN</sequence>
<dbReference type="GO" id="GO:0005975">
    <property type="term" value="P:carbohydrate metabolic process"/>
    <property type="evidence" value="ECO:0007669"/>
    <property type="project" value="InterPro"/>
</dbReference>
<dbReference type="GO" id="GO:0016810">
    <property type="term" value="F:hydrolase activity, acting on carbon-nitrogen (but not peptide) bonds"/>
    <property type="evidence" value="ECO:0007669"/>
    <property type="project" value="InterPro"/>
</dbReference>
<keyword evidence="5" id="KW-1185">Reference proteome</keyword>
<dbReference type="PANTHER" id="PTHR34216:SF3">
    <property type="entry name" value="POLY-BETA-1,6-N-ACETYL-D-GLUCOSAMINE N-DEACETYLASE"/>
    <property type="match status" value="1"/>
</dbReference>
<accession>S4NIS1</accession>
<dbReference type="OrthoDB" id="9778320at2"/>
<proteinExistence type="predicted"/>
<dbReference type="InterPro" id="IPR011330">
    <property type="entry name" value="Glyco_hydro/deAcase_b/a-brl"/>
</dbReference>
<gene>
    <name evidence="4" type="ORF">LOT_1690</name>
</gene>
<comment type="caution">
    <text evidence="4">The sequence shown here is derived from an EMBL/GenBank/DDBJ whole genome shotgun (WGS) entry which is preliminary data.</text>
</comment>
<dbReference type="AlphaFoldDB" id="S4NIS1"/>
<comment type="subcellular location">
    <subcellularLocation>
        <location evidence="1">Secreted</location>
    </subcellularLocation>
</comment>
<reference evidence="5" key="1">
    <citation type="journal article" date="2013" name="Genome Announc.">
        <title>Draft Genome Sequence of D-Branched-Chain Amino Acid Producer Lactobacillus otakiensis JCM 15040T, Isolated from a Traditional Japanese Pickle.</title>
        <authorList>
            <person name="Doi K."/>
            <person name="Mori K."/>
            <person name="Mutaguchi Y."/>
            <person name="Tashiro K."/>
            <person name="Fujino Y."/>
            <person name="Ohmori T."/>
            <person name="Kuhara S."/>
            <person name="Ohshima T."/>
        </authorList>
    </citation>
    <scope>NUCLEOTIDE SEQUENCE [LARGE SCALE GENOMIC DNA]</scope>
    <source>
        <strain evidence="5">JCM 15040</strain>
    </source>
</reference>
<dbReference type="PROSITE" id="PS51677">
    <property type="entry name" value="NODB"/>
    <property type="match status" value="1"/>
</dbReference>
<evidence type="ECO:0000313" key="5">
    <source>
        <dbReference type="Proteomes" id="UP000016361"/>
    </source>
</evidence>